<comment type="caution">
    <text evidence="1">The sequence shown here is derived from an EMBL/GenBank/DDBJ whole genome shotgun (WGS) entry which is preliminary data.</text>
</comment>
<gene>
    <name evidence="1" type="ORF">AVEN_4514_1</name>
</gene>
<name>A0A4Y2BNN7_ARAVE</name>
<evidence type="ECO:0000313" key="1">
    <source>
        <dbReference type="EMBL" id="GBL92804.1"/>
    </source>
</evidence>
<dbReference type="Proteomes" id="UP000499080">
    <property type="component" value="Unassembled WGS sequence"/>
</dbReference>
<reference evidence="1 2" key="1">
    <citation type="journal article" date="2019" name="Sci. Rep.">
        <title>Orb-weaving spider Araneus ventricosus genome elucidates the spidroin gene catalogue.</title>
        <authorList>
            <person name="Kono N."/>
            <person name="Nakamura H."/>
            <person name="Ohtoshi R."/>
            <person name="Moran D.A.P."/>
            <person name="Shinohara A."/>
            <person name="Yoshida Y."/>
            <person name="Fujiwara M."/>
            <person name="Mori M."/>
            <person name="Tomita M."/>
            <person name="Arakawa K."/>
        </authorList>
    </citation>
    <scope>NUCLEOTIDE SEQUENCE [LARGE SCALE GENOMIC DNA]</scope>
</reference>
<keyword evidence="2" id="KW-1185">Reference proteome</keyword>
<protein>
    <submittedName>
        <fullName evidence="1">Uncharacterized protein</fullName>
    </submittedName>
</protein>
<organism evidence="1 2">
    <name type="scientific">Araneus ventricosus</name>
    <name type="common">Orbweaver spider</name>
    <name type="synonym">Epeira ventricosa</name>
    <dbReference type="NCBI Taxonomy" id="182803"/>
    <lineage>
        <taxon>Eukaryota</taxon>
        <taxon>Metazoa</taxon>
        <taxon>Ecdysozoa</taxon>
        <taxon>Arthropoda</taxon>
        <taxon>Chelicerata</taxon>
        <taxon>Arachnida</taxon>
        <taxon>Araneae</taxon>
        <taxon>Araneomorphae</taxon>
        <taxon>Entelegynae</taxon>
        <taxon>Araneoidea</taxon>
        <taxon>Araneidae</taxon>
        <taxon>Araneus</taxon>
    </lineage>
</organism>
<sequence>MGSPTSPQAQESLSDKWKRLRNERNGPCNGKQNFFTCPCGLYIKFVDAFQILDEIRSIHVDVNILTQKRNKPDGWNLAYCLIIRIVDRHQITVEGLSLFQSVHPCVYERDN</sequence>
<evidence type="ECO:0000313" key="2">
    <source>
        <dbReference type="Proteomes" id="UP000499080"/>
    </source>
</evidence>
<dbReference type="AlphaFoldDB" id="A0A4Y2BNN7"/>
<accession>A0A4Y2BNN7</accession>
<dbReference type="EMBL" id="BGPR01000089">
    <property type="protein sequence ID" value="GBL92804.1"/>
    <property type="molecule type" value="Genomic_DNA"/>
</dbReference>
<proteinExistence type="predicted"/>